<gene>
    <name evidence="1" type="ORF">CURHAP_LOCUS282</name>
</gene>
<accession>A0A6J5TCF9</accession>
<dbReference type="Pfam" id="PF14223">
    <property type="entry name" value="Retrotran_gag_2"/>
    <property type="match status" value="1"/>
</dbReference>
<dbReference type="Proteomes" id="UP000507222">
    <property type="component" value="Unassembled WGS sequence"/>
</dbReference>
<reference evidence="1 2" key="1">
    <citation type="submission" date="2020-05" db="EMBL/GenBank/DDBJ databases">
        <authorList>
            <person name="Campoy J."/>
            <person name="Schneeberger K."/>
            <person name="Spophaly S."/>
        </authorList>
    </citation>
    <scope>NUCLEOTIDE SEQUENCE [LARGE SCALE GENOMIC DNA]</scope>
    <source>
        <strain evidence="1">PruArmRojPasFocal</strain>
    </source>
</reference>
<dbReference type="PANTHER" id="PTHR47481:SF22">
    <property type="entry name" value="RETROTRANSPOSON GAG DOMAIN-CONTAINING PROTEIN"/>
    <property type="match status" value="1"/>
</dbReference>
<sequence length="204" mass="22430">MAIVVAVDLVDWASKALVQENIKKGPESIDHYLQKIKDSNDQLSAVGVDISDEDITILTLKGLPAEYNTIKAIIHGRESVLSMKELRSQLKAEESTLEESARQIPLLSAMAATPPVSGSVPPSGMPYAPYSSVPMHPVQYDSPPSSDFRGNNFRDRGKGRMSYNNFQRFSGKSGHYNNSTGWVFFSAYLPNLSQDGSHCCYLSL</sequence>
<name>A0A6J5TCF9_PRUAR</name>
<proteinExistence type="predicted"/>
<dbReference type="AlphaFoldDB" id="A0A6J5TCF9"/>
<evidence type="ECO:0000313" key="2">
    <source>
        <dbReference type="Proteomes" id="UP000507222"/>
    </source>
</evidence>
<organism evidence="1 2">
    <name type="scientific">Prunus armeniaca</name>
    <name type="common">Apricot</name>
    <name type="synonym">Armeniaca vulgaris</name>
    <dbReference type="NCBI Taxonomy" id="36596"/>
    <lineage>
        <taxon>Eukaryota</taxon>
        <taxon>Viridiplantae</taxon>
        <taxon>Streptophyta</taxon>
        <taxon>Embryophyta</taxon>
        <taxon>Tracheophyta</taxon>
        <taxon>Spermatophyta</taxon>
        <taxon>Magnoliopsida</taxon>
        <taxon>eudicotyledons</taxon>
        <taxon>Gunneridae</taxon>
        <taxon>Pentapetalae</taxon>
        <taxon>rosids</taxon>
        <taxon>fabids</taxon>
        <taxon>Rosales</taxon>
        <taxon>Rosaceae</taxon>
        <taxon>Amygdaloideae</taxon>
        <taxon>Amygdaleae</taxon>
        <taxon>Prunus</taxon>
    </lineage>
</organism>
<protein>
    <submittedName>
        <fullName evidence="1">Uncharacterized protein</fullName>
    </submittedName>
</protein>
<dbReference type="PANTHER" id="PTHR47481">
    <property type="match status" value="1"/>
</dbReference>
<evidence type="ECO:0000313" key="1">
    <source>
        <dbReference type="EMBL" id="CAB4261550.1"/>
    </source>
</evidence>
<dbReference type="EMBL" id="CAEKDK010000001">
    <property type="protein sequence ID" value="CAB4261550.1"/>
    <property type="molecule type" value="Genomic_DNA"/>
</dbReference>